<evidence type="ECO:0000313" key="2">
    <source>
        <dbReference type="Proteomes" id="UP001328107"/>
    </source>
</evidence>
<dbReference type="AlphaFoldDB" id="A0AAN5D1C9"/>
<proteinExistence type="predicted"/>
<keyword evidence="2" id="KW-1185">Reference proteome</keyword>
<reference evidence="2" key="1">
    <citation type="submission" date="2022-10" db="EMBL/GenBank/DDBJ databases">
        <title>Genome assembly of Pristionchus species.</title>
        <authorList>
            <person name="Yoshida K."/>
            <person name="Sommer R.J."/>
        </authorList>
    </citation>
    <scope>NUCLEOTIDE SEQUENCE [LARGE SCALE GENOMIC DNA]</scope>
    <source>
        <strain evidence="2">RS5460</strain>
    </source>
</reference>
<dbReference type="EMBL" id="BTRK01000005">
    <property type="protein sequence ID" value="GMR54728.1"/>
    <property type="molecule type" value="Genomic_DNA"/>
</dbReference>
<organism evidence="1 2">
    <name type="scientific">Pristionchus mayeri</name>
    <dbReference type="NCBI Taxonomy" id="1317129"/>
    <lineage>
        <taxon>Eukaryota</taxon>
        <taxon>Metazoa</taxon>
        <taxon>Ecdysozoa</taxon>
        <taxon>Nematoda</taxon>
        <taxon>Chromadorea</taxon>
        <taxon>Rhabditida</taxon>
        <taxon>Rhabditina</taxon>
        <taxon>Diplogasteromorpha</taxon>
        <taxon>Diplogasteroidea</taxon>
        <taxon>Neodiplogasteridae</taxon>
        <taxon>Pristionchus</taxon>
    </lineage>
</organism>
<accession>A0AAN5D1C9</accession>
<feature type="non-terminal residue" evidence="1">
    <location>
        <position position="1"/>
    </location>
</feature>
<gene>
    <name evidence="1" type="ORF">PMAYCL1PPCAC_24923</name>
</gene>
<name>A0AAN5D1C9_9BILA</name>
<protein>
    <submittedName>
        <fullName evidence="1">Uncharacterized protein</fullName>
    </submittedName>
</protein>
<evidence type="ECO:0000313" key="1">
    <source>
        <dbReference type="EMBL" id="GMR54728.1"/>
    </source>
</evidence>
<sequence length="59" mass="7170">EESDEFFVRYRLELSNFLLVFKEVVRSRVDFIPEVSEDHNSKLILVRFLVSCRRYPMES</sequence>
<dbReference type="Proteomes" id="UP001328107">
    <property type="component" value="Unassembled WGS sequence"/>
</dbReference>
<comment type="caution">
    <text evidence="1">The sequence shown here is derived from an EMBL/GenBank/DDBJ whole genome shotgun (WGS) entry which is preliminary data.</text>
</comment>